<dbReference type="Gene3D" id="3.30.360.10">
    <property type="entry name" value="Dihydrodipicolinate Reductase, domain 2"/>
    <property type="match status" value="1"/>
</dbReference>
<dbReference type="Pfam" id="PF22725">
    <property type="entry name" value="GFO_IDH_MocA_C3"/>
    <property type="match status" value="1"/>
</dbReference>
<dbReference type="PANTHER" id="PTHR43249:SF1">
    <property type="entry name" value="D-GLUCOSIDE 3-DEHYDROGENASE"/>
    <property type="match status" value="1"/>
</dbReference>
<evidence type="ECO:0000259" key="2">
    <source>
        <dbReference type="Pfam" id="PF22725"/>
    </source>
</evidence>
<dbReference type="InterPro" id="IPR036291">
    <property type="entry name" value="NAD(P)-bd_dom_sf"/>
</dbReference>
<keyword evidence="4" id="KW-1185">Reference proteome</keyword>
<evidence type="ECO:0000259" key="1">
    <source>
        <dbReference type="Pfam" id="PF01408"/>
    </source>
</evidence>
<dbReference type="EMBL" id="CP001825">
    <property type="protein sequence ID" value="ACZ41139.1"/>
    <property type="molecule type" value="Genomic_DNA"/>
</dbReference>
<dbReference type="eggNOG" id="COG0673">
    <property type="taxonomic scope" value="Bacteria"/>
</dbReference>
<sequence>MPGRTLGFGIIGAGMIAEYHKKAIEANSDLGAKLIAIGHYDPSKFSQISTKFGVPCISVQNLLAHPDVDVVTICTPSGQHASQALDAMRAGKHVLVEKPMALNLEDADSMIDLARSQGVKLGVVLQRRMDPTFQAVKQAIDAGDLGRLTLGLVKIPYFRPQTYYDQAAWRGTWVLDGGGVIMNQGIHLVDLLVWYMGDPQQVSAYADTLSRDIEVEDTLVGIIRFSNGAMATITATTTTSPGFPHTVEIYGTHGGIQLEGEGIRRWELAEPSKARVKAPGVAENASAGAAADPRGISTENHTRLFRDFILAIQENRDPSIDGSEGRRSLALTLELYKSAGLLQK</sequence>
<accession>D1CDY3</accession>
<dbReference type="PANTHER" id="PTHR43249">
    <property type="entry name" value="UDP-N-ACETYL-2-AMINO-2-DEOXY-D-GLUCURONATE OXIDASE"/>
    <property type="match status" value="1"/>
</dbReference>
<reference evidence="4" key="1">
    <citation type="journal article" date="2010" name="Stand. Genomic Sci.">
        <title>Complete genome sequence of 'Thermobaculum terrenum' type strain (YNP1).</title>
        <authorList>
            <person name="Kiss H."/>
            <person name="Cleland D."/>
            <person name="Lapidus A."/>
            <person name="Lucas S."/>
            <person name="Glavina Del Rio T."/>
            <person name="Nolan M."/>
            <person name="Tice H."/>
            <person name="Han C."/>
            <person name="Goodwin L."/>
            <person name="Pitluck S."/>
            <person name="Liolios K."/>
            <person name="Ivanova N."/>
            <person name="Mavromatis K."/>
            <person name="Ovchinnikova G."/>
            <person name="Pati A."/>
            <person name="Chen A."/>
            <person name="Palaniappan K."/>
            <person name="Land M."/>
            <person name="Hauser L."/>
            <person name="Chang Y."/>
            <person name="Jeffries C."/>
            <person name="Lu M."/>
            <person name="Brettin T."/>
            <person name="Detter J."/>
            <person name="Goker M."/>
            <person name="Tindall B."/>
            <person name="Beck B."/>
            <person name="McDermott T."/>
            <person name="Woyke T."/>
            <person name="Bristow J."/>
            <person name="Eisen J."/>
            <person name="Markowitz V."/>
            <person name="Hugenholtz P."/>
            <person name="Kyrpides N."/>
            <person name="Klenk H."/>
            <person name="Cheng J."/>
        </authorList>
    </citation>
    <scope>NUCLEOTIDE SEQUENCE [LARGE SCALE GENOMIC DNA]</scope>
    <source>
        <strain evidence="4">ATCC BAA-798 / YNP1</strain>
    </source>
</reference>
<proteinExistence type="predicted"/>
<organism evidence="3 4">
    <name type="scientific">Thermobaculum terrenum (strain ATCC BAA-798 / CCMEE 7001 / YNP1)</name>
    <dbReference type="NCBI Taxonomy" id="525904"/>
    <lineage>
        <taxon>Bacteria</taxon>
        <taxon>Bacillati</taxon>
        <taxon>Chloroflexota</taxon>
        <taxon>Chloroflexia</taxon>
        <taxon>Candidatus Thermobaculales</taxon>
        <taxon>Candidatus Thermobaculaceae</taxon>
        <taxon>Thermobaculum</taxon>
    </lineage>
</organism>
<dbReference type="STRING" id="525904.Tter_0217"/>
<dbReference type="SUPFAM" id="SSF55347">
    <property type="entry name" value="Glyceraldehyde-3-phosphate dehydrogenase-like, C-terminal domain"/>
    <property type="match status" value="1"/>
</dbReference>
<evidence type="ECO:0000313" key="4">
    <source>
        <dbReference type="Proteomes" id="UP000000323"/>
    </source>
</evidence>
<dbReference type="InterPro" id="IPR052515">
    <property type="entry name" value="Gfo/Idh/MocA_Oxidoreductase"/>
</dbReference>
<dbReference type="HOGENOM" id="CLU_023194_1_0_0"/>
<feature type="domain" description="Gfo/Idh/MocA-like oxidoreductase N-terminal" evidence="1">
    <location>
        <begin position="7"/>
        <end position="123"/>
    </location>
</feature>
<feature type="domain" description="GFO/IDH/MocA-like oxidoreductase" evidence="2">
    <location>
        <begin position="133"/>
        <end position="256"/>
    </location>
</feature>
<dbReference type="AlphaFoldDB" id="D1CDY3"/>
<dbReference type="InterPro" id="IPR000683">
    <property type="entry name" value="Gfo/Idh/MocA-like_OxRdtase_N"/>
</dbReference>
<dbReference type="SUPFAM" id="SSF51735">
    <property type="entry name" value="NAD(P)-binding Rossmann-fold domains"/>
    <property type="match status" value="1"/>
</dbReference>
<evidence type="ECO:0000313" key="3">
    <source>
        <dbReference type="EMBL" id="ACZ41139.1"/>
    </source>
</evidence>
<gene>
    <name evidence="3" type="ordered locus">Tter_0217</name>
</gene>
<dbReference type="RefSeq" id="WP_012874174.1">
    <property type="nucleotide sequence ID" value="NC_013525.1"/>
</dbReference>
<dbReference type="GO" id="GO:0000166">
    <property type="term" value="F:nucleotide binding"/>
    <property type="evidence" value="ECO:0007669"/>
    <property type="project" value="InterPro"/>
</dbReference>
<dbReference type="Proteomes" id="UP000000323">
    <property type="component" value="Chromosome 1"/>
</dbReference>
<dbReference type="Pfam" id="PF01408">
    <property type="entry name" value="GFO_IDH_MocA"/>
    <property type="match status" value="1"/>
</dbReference>
<dbReference type="Gene3D" id="3.40.50.720">
    <property type="entry name" value="NAD(P)-binding Rossmann-like Domain"/>
    <property type="match status" value="1"/>
</dbReference>
<protein>
    <submittedName>
        <fullName evidence="3">Oxidoreductase domain protein</fullName>
    </submittedName>
</protein>
<name>D1CDY3_THET1</name>
<dbReference type="KEGG" id="ttr:Tter_0217"/>
<dbReference type="InterPro" id="IPR055170">
    <property type="entry name" value="GFO_IDH_MocA-like_dom"/>
</dbReference>